<dbReference type="EMBL" id="JAACXV010017412">
    <property type="protein sequence ID" value="KAF7264364.1"/>
    <property type="molecule type" value="Genomic_DNA"/>
</dbReference>
<dbReference type="EMBL" id="JAACXV010017413">
    <property type="protein sequence ID" value="KAF7264363.1"/>
    <property type="molecule type" value="Genomic_DNA"/>
</dbReference>
<sequence length="68" mass="7600">MISLSIPPPSDYMPWGYHAVLKETDHFCSVVNANPNRLGTEARENSAALVPTPYQKKKATFFVLFSQS</sequence>
<accession>A0A834HN19</accession>
<dbReference type="AlphaFoldDB" id="A0A834HN19"/>
<proteinExistence type="predicted"/>
<gene>
    <name evidence="2" type="ORF">GWI33_023385</name>
    <name evidence="1" type="ORF">GWI33_023386</name>
</gene>
<organism evidence="1 3">
    <name type="scientific">Rhynchophorus ferrugineus</name>
    <name type="common">Red palm weevil</name>
    <name type="synonym">Curculio ferrugineus</name>
    <dbReference type="NCBI Taxonomy" id="354439"/>
    <lineage>
        <taxon>Eukaryota</taxon>
        <taxon>Metazoa</taxon>
        <taxon>Ecdysozoa</taxon>
        <taxon>Arthropoda</taxon>
        <taxon>Hexapoda</taxon>
        <taxon>Insecta</taxon>
        <taxon>Pterygota</taxon>
        <taxon>Neoptera</taxon>
        <taxon>Endopterygota</taxon>
        <taxon>Coleoptera</taxon>
        <taxon>Polyphaga</taxon>
        <taxon>Cucujiformia</taxon>
        <taxon>Curculionidae</taxon>
        <taxon>Dryophthorinae</taxon>
        <taxon>Rhynchophorus</taxon>
    </lineage>
</organism>
<protein>
    <submittedName>
        <fullName evidence="1">Uncharacterized protein</fullName>
    </submittedName>
</protein>
<comment type="caution">
    <text evidence="1">The sequence shown here is derived from an EMBL/GenBank/DDBJ whole genome shotgun (WGS) entry which is preliminary data.</text>
</comment>
<evidence type="ECO:0000313" key="3">
    <source>
        <dbReference type="Proteomes" id="UP000625711"/>
    </source>
</evidence>
<name>A0A834HN19_RHYFE</name>
<keyword evidence="3" id="KW-1185">Reference proteome</keyword>
<evidence type="ECO:0000313" key="1">
    <source>
        <dbReference type="EMBL" id="KAF7264363.1"/>
    </source>
</evidence>
<evidence type="ECO:0000313" key="2">
    <source>
        <dbReference type="EMBL" id="KAF7264364.1"/>
    </source>
</evidence>
<dbReference type="Proteomes" id="UP000625711">
    <property type="component" value="Unassembled WGS sequence"/>
</dbReference>
<reference evidence="1" key="1">
    <citation type="submission" date="2020-08" db="EMBL/GenBank/DDBJ databases">
        <title>Genome sequencing and assembly of the red palm weevil Rhynchophorus ferrugineus.</title>
        <authorList>
            <person name="Dias G.B."/>
            <person name="Bergman C.M."/>
            <person name="Manee M."/>
        </authorList>
    </citation>
    <scope>NUCLEOTIDE SEQUENCE</scope>
    <source>
        <strain evidence="1">AA-2017</strain>
        <tissue evidence="1">Whole larva</tissue>
    </source>
</reference>